<dbReference type="RefSeq" id="WP_115292757.1">
    <property type="nucleotide sequence ID" value="NZ_UGUU01000002.1"/>
</dbReference>
<dbReference type="Pfam" id="PF14081">
    <property type="entry name" value="DUF4262"/>
    <property type="match status" value="1"/>
</dbReference>
<evidence type="ECO:0008006" key="3">
    <source>
        <dbReference type="Google" id="ProtNLM"/>
    </source>
</evidence>
<organism evidence="1 2">
    <name type="scientific">Ectopseudomonas mendocina</name>
    <name type="common">Pseudomonas mendocina</name>
    <dbReference type="NCBI Taxonomy" id="300"/>
    <lineage>
        <taxon>Bacteria</taxon>
        <taxon>Pseudomonadati</taxon>
        <taxon>Pseudomonadota</taxon>
        <taxon>Gammaproteobacteria</taxon>
        <taxon>Pseudomonadales</taxon>
        <taxon>Pseudomonadaceae</taxon>
        <taxon>Ectopseudomonas</taxon>
    </lineage>
</organism>
<gene>
    <name evidence="1" type="ORF">NCTC10899_05141</name>
</gene>
<dbReference type="EMBL" id="UGUU01000002">
    <property type="protein sequence ID" value="SUE95900.1"/>
    <property type="molecule type" value="Genomic_DNA"/>
</dbReference>
<dbReference type="OrthoDB" id="9793188at2"/>
<dbReference type="Proteomes" id="UP000254260">
    <property type="component" value="Unassembled WGS sequence"/>
</dbReference>
<name>A0A379PLS0_ECTME</name>
<sequence length="157" mass="17772">MSSSPYFEAIKANIDRCGIHLFGIFASEDGPGFTYSIGFAAHGLPEVIVFALDMHMVGPYINRYYDEIVNKKTRDAGPAVLMPEDDWFNLPLSVINVESGRAEDFAVQAYAFAEDMGWKKPEFVQWVWSDTAGKMPWQQGYDKERFGKAQPVLARFM</sequence>
<reference evidence="1 2" key="1">
    <citation type="submission" date="2018-06" db="EMBL/GenBank/DDBJ databases">
        <authorList>
            <consortium name="Pathogen Informatics"/>
            <person name="Doyle S."/>
        </authorList>
    </citation>
    <scope>NUCLEOTIDE SEQUENCE [LARGE SCALE GENOMIC DNA]</scope>
    <source>
        <strain evidence="1 2">NCTC10899</strain>
    </source>
</reference>
<evidence type="ECO:0000313" key="2">
    <source>
        <dbReference type="Proteomes" id="UP000254260"/>
    </source>
</evidence>
<dbReference type="InterPro" id="IPR025358">
    <property type="entry name" value="DUF4262"/>
</dbReference>
<dbReference type="AlphaFoldDB" id="A0A379PLS0"/>
<evidence type="ECO:0000313" key="1">
    <source>
        <dbReference type="EMBL" id="SUE95900.1"/>
    </source>
</evidence>
<accession>A0A379PLS0</accession>
<proteinExistence type="predicted"/>
<protein>
    <recommendedName>
        <fullName evidence="3">DUF4262 domain-containing protein</fullName>
    </recommendedName>
</protein>